<evidence type="ECO:0000313" key="3">
    <source>
        <dbReference type="Proteomes" id="UP000250028"/>
    </source>
</evidence>
<protein>
    <submittedName>
        <fullName evidence="2">Uncharacterized protein</fullName>
    </submittedName>
</protein>
<feature type="transmembrane region" description="Helical" evidence="1">
    <location>
        <begin position="66"/>
        <end position="85"/>
    </location>
</feature>
<sequence length="138" mass="14381">MDRLLGRPLRVPYRWLMIAAVVVAAIAHVPVIAPHLDEAPYMGVLFVVLTLACLILAAAIAIHDSAVVYALSVLTCGLAVIGYAATRVVAFPMLADDVGNWWEPLGVVSIVSESIVVIGALSALVRGRAVAARAGSGI</sequence>
<feature type="transmembrane region" description="Helical" evidence="1">
    <location>
        <begin position="39"/>
        <end position="59"/>
    </location>
</feature>
<gene>
    <name evidence="2" type="ORF">SAMN04489750_1951</name>
</gene>
<dbReference type="Proteomes" id="UP000250028">
    <property type="component" value="Unassembled WGS sequence"/>
</dbReference>
<proteinExistence type="predicted"/>
<reference evidence="3" key="1">
    <citation type="submission" date="2016-10" db="EMBL/GenBank/DDBJ databases">
        <authorList>
            <person name="Varghese N."/>
            <person name="Submissions S."/>
        </authorList>
    </citation>
    <scope>NUCLEOTIDE SEQUENCE [LARGE SCALE GENOMIC DNA]</scope>
    <source>
        <strain evidence="3">DSM 22951</strain>
    </source>
</reference>
<keyword evidence="1" id="KW-0472">Membrane</keyword>
<dbReference type="EMBL" id="UESZ01000001">
    <property type="protein sequence ID" value="SSA34626.1"/>
    <property type="molecule type" value="Genomic_DNA"/>
</dbReference>
<organism evidence="2 3">
    <name type="scientific">Branchiibius hedensis</name>
    <dbReference type="NCBI Taxonomy" id="672460"/>
    <lineage>
        <taxon>Bacteria</taxon>
        <taxon>Bacillati</taxon>
        <taxon>Actinomycetota</taxon>
        <taxon>Actinomycetes</taxon>
        <taxon>Micrococcales</taxon>
        <taxon>Dermacoccaceae</taxon>
        <taxon>Branchiibius</taxon>
    </lineage>
</organism>
<feature type="transmembrane region" description="Helical" evidence="1">
    <location>
        <begin position="105"/>
        <end position="125"/>
    </location>
</feature>
<accession>A0A2Y8ZT07</accession>
<name>A0A2Y8ZT07_9MICO</name>
<dbReference type="AlphaFoldDB" id="A0A2Y8ZT07"/>
<keyword evidence="3" id="KW-1185">Reference proteome</keyword>
<evidence type="ECO:0000256" key="1">
    <source>
        <dbReference type="SAM" id="Phobius"/>
    </source>
</evidence>
<feature type="transmembrane region" description="Helical" evidence="1">
    <location>
        <begin position="12"/>
        <end position="33"/>
    </location>
</feature>
<evidence type="ECO:0000313" key="2">
    <source>
        <dbReference type="EMBL" id="SSA34626.1"/>
    </source>
</evidence>
<keyword evidence="1" id="KW-1133">Transmembrane helix</keyword>
<keyword evidence="1" id="KW-0812">Transmembrane</keyword>